<protein>
    <submittedName>
        <fullName evidence="1">Uncharacterized protein</fullName>
    </submittedName>
</protein>
<dbReference type="AlphaFoldDB" id="A0A9N7YW03"/>
<reference evidence="1" key="1">
    <citation type="submission" date="2020-03" db="EMBL/GenBank/DDBJ databases">
        <authorList>
            <person name="Weist P."/>
        </authorList>
    </citation>
    <scope>NUCLEOTIDE SEQUENCE</scope>
</reference>
<dbReference type="Proteomes" id="UP001153269">
    <property type="component" value="Unassembled WGS sequence"/>
</dbReference>
<comment type="caution">
    <text evidence="1">The sequence shown here is derived from an EMBL/GenBank/DDBJ whole genome shotgun (WGS) entry which is preliminary data.</text>
</comment>
<keyword evidence="2" id="KW-1185">Reference proteome</keyword>
<accession>A0A9N7YW03</accession>
<gene>
    <name evidence="1" type="ORF">PLEPLA_LOCUS34203</name>
</gene>
<dbReference type="EMBL" id="CADEAL010003916">
    <property type="protein sequence ID" value="CAB1446477.1"/>
    <property type="molecule type" value="Genomic_DNA"/>
</dbReference>
<name>A0A9N7YW03_PLEPL</name>
<evidence type="ECO:0000313" key="1">
    <source>
        <dbReference type="EMBL" id="CAB1446477.1"/>
    </source>
</evidence>
<evidence type="ECO:0000313" key="2">
    <source>
        <dbReference type="Proteomes" id="UP001153269"/>
    </source>
</evidence>
<sequence length="120" mass="13234">MSRRKKKERFSPGGLGHITVKAGCCGGVTKSRDILNNRPYGPVYTRGNSFHYIRSSCLLGADVDLDPGNKSARLAEEVVKSSNLEQAPIEGSPGNGREKRKRRNYLMPQACFHLLQAAVF</sequence>
<proteinExistence type="predicted"/>
<organism evidence="1 2">
    <name type="scientific">Pleuronectes platessa</name>
    <name type="common">European plaice</name>
    <dbReference type="NCBI Taxonomy" id="8262"/>
    <lineage>
        <taxon>Eukaryota</taxon>
        <taxon>Metazoa</taxon>
        <taxon>Chordata</taxon>
        <taxon>Craniata</taxon>
        <taxon>Vertebrata</taxon>
        <taxon>Euteleostomi</taxon>
        <taxon>Actinopterygii</taxon>
        <taxon>Neopterygii</taxon>
        <taxon>Teleostei</taxon>
        <taxon>Neoteleostei</taxon>
        <taxon>Acanthomorphata</taxon>
        <taxon>Carangaria</taxon>
        <taxon>Pleuronectiformes</taxon>
        <taxon>Pleuronectoidei</taxon>
        <taxon>Pleuronectidae</taxon>
        <taxon>Pleuronectes</taxon>
    </lineage>
</organism>